<dbReference type="AlphaFoldDB" id="A0A859FDL1"/>
<evidence type="ECO:0008006" key="4">
    <source>
        <dbReference type="Google" id="ProtNLM"/>
    </source>
</evidence>
<evidence type="ECO:0000313" key="2">
    <source>
        <dbReference type="EMBL" id="QKS70316.1"/>
    </source>
</evidence>
<sequence>MKRVLVMMSALGLMAACNSEADASQGDADVEATQGDEEIELNQAESEATGSRLSGLEEAMPGFVKAEPRVGNYQIEATYPLVETVDELYQSAKLVVSGRPIAKEEFDQVLEEGTRFPMTAFEFEVDEVFKDLEDNSASTVLLLQDGIETAEVLSNPLMGLNESHILFLEESSISVNEEPVYTLVEGPAGVFFAGESEGSFSSRILSLSRLELENME</sequence>
<dbReference type="Proteomes" id="UP000318138">
    <property type="component" value="Chromosome"/>
</dbReference>
<dbReference type="RefSeq" id="WP_176008356.1">
    <property type="nucleotide sequence ID" value="NZ_CP041372.2"/>
</dbReference>
<protein>
    <recommendedName>
        <fullName evidence="4">Lipoprotein</fullName>
    </recommendedName>
</protein>
<reference evidence="3" key="1">
    <citation type="submission" date="2019-07" db="EMBL/GenBank/DDBJ databases">
        <title>Bacillus alkalisoli sp. nov. isolated from saline soil.</title>
        <authorList>
            <person name="Sun J.-Q."/>
            <person name="Xu L."/>
        </authorList>
    </citation>
    <scope>NUCLEOTIDE SEQUENCE [LARGE SCALE GENOMIC DNA]</scope>
    <source>
        <strain evidence="3">M4U3P1</strain>
    </source>
</reference>
<dbReference type="EMBL" id="CP041372">
    <property type="protein sequence ID" value="QKS70316.1"/>
    <property type="molecule type" value="Genomic_DNA"/>
</dbReference>
<feature type="chain" id="PRO_5039610212" description="Lipoprotein" evidence="1">
    <location>
        <begin position="24"/>
        <end position="216"/>
    </location>
</feature>
<dbReference type="KEGG" id="psua:FLK61_26520"/>
<keyword evidence="3" id="KW-1185">Reference proteome</keyword>
<dbReference type="PROSITE" id="PS51257">
    <property type="entry name" value="PROKAR_LIPOPROTEIN"/>
    <property type="match status" value="1"/>
</dbReference>
<proteinExistence type="predicted"/>
<gene>
    <name evidence="2" type="ORF">FLK61_26520</name>
</gene>
<evidence type="ECO:0000313" key="3">
    <source>
        <dbReference type="Proteomes" id="UP000318138"/>
    </source>
</evidence>
<name>A0A859FDL1_9BACI</name>
<feature type="signal peptide" evidence="1">
    <location>
        <begin position="1"/>
        <end position="23"/>
    </location>
</feature>
<organism evidence="2 3">
    <name type="scientific">Paenalkalicoccus suaedae</name>
    <dbReference type="NCBI Taxonomy" id="2592382"/>
    <lineage>
        <taxon>Bacteria</taxon>
        <taxon>Bacillati</taxon>
        <taxon>Bacillota</taxon>
        <taxon>Bacilli</taxon>
        <taxon>Bacillales</taxon>
        <taxon>Bacillaceae</taxon>
        <taxon>Paenalkalicoccus</taxon>
    </lineage>
</organism>
<keyword evidence="1" id="KW-0732">Signal</keyword>
<accession>A0A859FDL1</accession>
<evidence type="ECO:0000256" key="1">
    <source>
        <dbReference type="SAM" id="SignalP"/>
    </source>
</evidence>